<organism evidence="1">
    <name type="scientific">Rhizophora mucronata</name>
    <name type="common">Asiatic mangrove</name>
    <dbReference type="NCBI Taxonomy" id="61149"/>
    <lineage>
        <taxon>Eukaryota</taxon>
        <taxon>Viridiplantae</taxon>
        <taxon>Streptophyta</taxon>
        <taxon>Embryophyta</taxon>
        <taxon>Tracheophyta</taxon>
        <taxon>Spermatophyta</taxon>
        <taxon>Magnoliopsida</taxon>
        <taxon>eudicotyledons</taxon>
        <taxon>Gunneridae</taxon>
        <taxon>Pentapetalae</taxon>
        <taxon>rosids</taxon>
        <taxon>fabids</taxon>
        <taxon>Malpighiales</taxon>
        <taxon>Rhizophoraceae</taxon>
        <taxon>Rhizophora</taxon>
    </lineage>
</organism>
<evidence type="ECO:0000313" key="1">
    <source>
        <dbReference type="EMBL" id="MBW85994.1"/>
    </source>
</evidence>
<reference evidence="1" key="1">
    <citation type="submission" date="2018-02" db="EMBL/GenBank/DDBJ databases">
        <title>Rhizophora mucronata_Transcriptome.</title>
        <authorList>
            <person name="Meera S.P."/>
            <person name="Sreeshan A."/>
            <person name="Augustine A."/>
        </authorList>
    </citation>
    <scope>NUCLEOTIDE SEQUENCE</scope>
    <source>
        <tissue evidence="1">Leaf</tissue>
    </source>
</reference>
<name>A0A2P2IXP6_RHIMU</name>
<accession>A0A2P2IXP6</accession>
<protein>
    <submittedName>
        <fullName evidence="1">Uncharacterized protein MANES_04G145600</fullName>
    </submittedName>
</protein>
<proteinExistence type="predicted"/>
<dbReference type="AlphaFoldDB" id="A0A2P2IXP6"/>
<sequence>MFEPLKSLYIIGFSSPWRKARPFAAPVAIFSLVNHGKLAEYLLNNCFSKLPRSKYS</sequence>
<dbReference type="EMBL" id="GGEC01005511">
    <property type="protein sequence ID" value="MBW85994.1"/>
    <property type="molecule type" value="Transcribed_RNA"/>
</dbReference>